<keyword evidence="10" id="KW-0812">Transmembrane</keyword>
<dbReference type="AlphaFoldDB" id="A0AAV9ATP2"/>
<protein>
    <submittedName>
        <fullName evidence="11">(S)-N-methylcoclaurine 3'-hydroxylase isozyme 2</fullName>
    </submittedName>
</protein>
<reference evidence="11" key="1">
    <citation type="journal article" date="2023" name="Nat. Commun.">
        <title>Diploid and tetraploid genomes of Acorus and the evolution of monocots.</title>
        <authorList>
            <person name="Ma L."/>
            <person name="Liu K.W."/>
            <person name="Li Z."/>
            <person name="Hsiao Y.Y."/>
            <person name="Qi Y."/>
            <person name="Fu T."/>
            <person name="Tang G.D."/>
            <person name="Zhang D."/>
            <person name="Sun W.H."/>
            <person name="Liu D.K."/>
            <person name="Li Y."/>
            <person name="Chen G.Z."/>
            <person name="Liu X.D."/>
            <person name="Liao X.Y."/>
            <person name="Jiang Y.T."/>
            <person name="Yu X."/>
            <person name="Hao Y."/>
            <person name="Huang J."/>
            <person name="Zhao X.W."/>
            <person name="Ke S."/>
            <person name="Chen Y.Y."/>
            <person name="Wu W.L."/>
            <person name="Hsu J.L."/>
            <person name="Lin Y.F."/>
            <person name="Huang M.D."/>
            <person name="Li C.Y."/>
            <person name="Huang L."/>
            <person name="Wang Z.W."/>
            <person name="Zhao X."/>
            <person name="Zhong W.Y."/>
            <person name="Peng D.H."/>
            <person name="Ahmad S."/>
            <person name="Lan S."/>
            <person name="Zhang J.S."/>
            <person name="Tsai W.C."/>
            <person name="Van de Peer Y."/>
            <person name="Liu Z.J."/>
        </authorList>
    </citation>
    <scope>NUCLEOTIDE SEQUENCE</scope>
    <source>
        <strain evidence="11">SCP</strain>
    </source>
</reference>
<evidence type="ECO:0000313" key="12">
    <source>
        <dbReference type="Proteomes" id="UP001179952"/>
    </source>
</evidence>
<keyword evidence="7 9" id="KW-0503">Monooxygenase</keyword>
<dbReference type="SUPFAM" id="SSF48264">
    <property type="entry name" value="Cytochrome P450"/>
    <property type="match status" value="1"/>
</dbReference>
<dbReference type="PRINTS" id="PR00385">
    <property type="entry name" value="P450"/>
</dbReference>
<dbReference type="InterPro" id="IPR017972">
    <property type="entry name" value="Cyt_P450_CS"/>
</dbReference>
<feature type="transmembrane region" description="Helical" evidence="10">
    <location>
        <begin position="6"/>
        <end position="21"/>
    </location>
</feature>
<evidence type="ECO:0000256" key="5">
    <source>
        <dbReference type="ARBA" id="ARBA00023002"/>
    </source>
</evidence>
<accession>A0AAV9ATP2</accession>
<evidence type="ECO:0000256" key="8">
    <source>
        <dbReference type="PIRSR" id="PIRSR602401-1"/>
    </source>
</evidence>
<feature type="transmembrane region" description="Helical" evidence="10">
    <location>
        <begin position="205"/>
        <end position="225"/>
    </location>
</feature>
<proteinExistence type="inferred from homology"/>
<keyword evidence="12" id="KW-1185">Reference proteome</keyword>
<keyword evidence="4 8" id="KW-0479">Metal-binding</keyword>
<dbReference type="PRINTS" id="PR00463">
    <property type="entry name" value="EP450I"/>
</dbReference>
<dbReference type="CDD" id="cd11073">
    <property type="entry name" value="CYP76-like"/>
    <property type="match status" value="1"/>
</dbReference>
<keyword evidence="5 9" id="KW-0560">Oxidoreductase</keyword>
<dbReference type="Gene3D" id="1.10.630.10">
    <property type="entry name" value="Cytochrome P450"/>
    <property type="match status" value="1"/>
</dbReference>
<feature type="transmembrane region" description="Helical" evidence="10">
    <location>
        <begin position="165"/>
        <end position="185"/>
    </location>
</feature>
<dbReference type="Pfam" id="PF00067">
    <property type="entry name" value="p450"/>
    <property type="match status" value="1"/>
</dbReference>
<keyword evidence="10" id="KW-1133">Transmembrane helix</keyword>
<gene>
    <name evidence="11" type="ORF">QJS04_geneDACA000214</name>
</gene>
<dbReference type="InterPro" id="IPR001128">
    <property type="entry name" value="Cyt_P450"/>
</dbReference>
<evidence type="ECO:0000256" key="3">
    <source>
        <dbReference type="ARBA" id="ARBA00022617"/>
    </source>
</evidence>
<evidence type="ECO:0000256" key="6">
    <source>
        <dbReference type="ARBA" id="ARBA00023004"/>
    </source>
</evidence>
<dbReference type="GO" id="GO:0004497">
    <property type="term" value="F:monooxygenase activity"/>
    <property type="evidence" value="ECO:0007669"/>
    <property type="project" value="UniProtKB-KW"/>
</dbReference>
<sequence>MSLIPLLLLLFLPIITLYFLLPTKRPRNLPPGPFAWPVIGTILSKMKKQPHAELARLARIHGPLMLLYHGLEPVIVASTATAASEVLKSQDRALSARFAPNSVRLPGYIEHSMVWADCTDYWKSVRKIWRVELFSNRMLDLQARVREAKAHELVRFLRAREGQEVTLADVVFGSILNVLGMIVFSKDVFDLEGKAAENDMGMKGMIRQLMVLAAIPNLADLYPFLGRLDLQGLRRASGECVKRMNGSWAAVVKARRASGGGGDENDFLKVLIDEGFSDPQIDAMLLEIFGPGSDTSTSTIEWAVAELLRNPKKLAKVREELDSVIGQSGTPIKESDLPNLPYLHACVKETLRLHPPVTFLLPHRASEPCEVMGYTIPKDCQLMVNTYAIGRDPATWTEPEKFEPERFVGSEVDYQGNDFQYIPFGAGRRICPGMSLASRVVRLFLASLVHGFDLGLPNGMKADEMDMTDRFGLALLKDVPLVVVPKVRA</sequence>
<dbReference type="GO" id="GO:0016705">
    <property type="term" value="F:oxidoreductase activity, acting on paired donors, with incorporation or reduction of molecular oxygen"/>
    <property type="evidence" value="ECO:0007669"/>
    <property type="project" value="InterPro"/>
</dbReference>
<dbReference type="InterPro" id="IPR036396">
    <property type="entry name" value="Cyt_P450_sf"/>
</dbReference>
<keyword evidence="3 8" id="KW-0349">Heme</keyword>
<evidence type="ECO:0000256" key="2">
    <source>
        <dbReference type="ARBA" id="ARBA00010617"/>
    </source>
</evidence>
<dbReference type="PANTHER" id="PTHR47950:SF49">
    <property type="entry name" value="CYTOCHROME P450"/>
    <property type="match status" value="1"/>
</dbReference>
<comment type="caution">
    <text evidence="11">The sequence shown here is derived from an EMBL/GenBank/DDBJ whole genome shotgun (WGS) entry which is preliminary data.</text>
</comment>
<dbReference type="FunFam" id="1.10.630.10:FF:000126">
    <property type="entry name" value="Predicted protein"/>
    <property type="match status" value="1"/>
</dbReference>
<keyword evidence="6 8" id="KW-0408">Iron</keyword>
<keyword evidence="10" id="KW-0472">Membrane</keyword>
<feature type="binding site" description="axial binding residue" evidence="8">
    <location>
        <position position="431"/>
    </location>
    <ligand>
        <name>heme</name>
        <dbReference type="ChEBI" id="CHEBI:30413"/>
    </ligand>
    <ligandPart>
        <name>Fe</name>
        <dbReference type="ChEBI" id="CHEBI:18248"/>
    </ligandPart>
</feature>
<reference evidence="11" key="2">
    <citation type="submission" date="2023-06" db="EMBL/GenBank/DDBJ databases">
        <authorList>
            <person name="Ma L."/>
            <person name="Liu K.-W."/>
            <person name="Li Z."/>
            <person name="Hsiao Y.-Y."/>
            <person name="Qi Y."/>
            <person name="Fu T."/>
            <person name="Tang G."/>
            <person name="Zhang D."/>
            <person name="Sun W.-H."/>
            <person name="Liu D.-K."/>
            <person name="Li Y."/>
            <person name="Chen G.-Z."/>
            <person name="Liu X.-D."/>
            <person name="Liao X.-Y."/>
            <person name="Jiang Y.-T."/>
            <person name="Yu X."/>
            <person name="Hao Y."/>
            <person name="Huang J."/>
            <person name="Zhao X.-W."/>
            <person name="Ke S."/>
            <person name="Chen Y.-Y."/>
            <person name="Wu W.-L."/>
            <person name="Hsu J.-L."/>
            <person name="Lin Y.-F."/>
            <person name="Huang M.-D."/>
            <person name="Li C.-Y."/>
            <person name="Huang L."/>
            <person name="Wang Z.-W."/>
            <person name="Zhao X."/>
            <person name="Zhong W.-Y."/>
            <person name="Peng D.-H."/>
            <person name="Ahmad S."/>
            <person name="Lan S."/>
            <person name="Zhang J.-S."/>
            <person name="Tsai W.-C."/>
            <person name="Van De Peer Y."/>
            <person name="Liu Z.-J."/>
        </authorList>
    </citation>
    <scope>NUCLEOTIDE SEQUENCE</scope>
    <source>
        <strain evidence="11">SCP</strain>
        <tissue evidence="11">Leaves</tissue>
    </source>
</reference>
<evidence type="ECO:0000256" key="9">
    <source>
        <dbReference type="RuleBase" id="RU000461"/>
    </source>
</evidence>
<evidence type="ECO:0000256" key="10">
    <source>
        <dbReference type="SAM" id="Phobius"/>
    </source>
</evidence>
<comment type="similarity">
    <text evidence="2 9">Belongs to the cytochrome P450 family.</text>
</comment>
<dbReference type="PANTHER" id="PTHR47950">
    <property type="entry name" value="CYTOCHROME P450, FAMILY 76, SUBFAMILY C, POLYPEPTIDE 5-RELATED"/>
    <property type="match status" value="1"/>
</dbReference>
<dbReference type="InterPro" id="IPR002401">
    <property type="entry name" value="Cyt_P450_E_grp-I"/>
</dbReference>
<organism evidence="11 12">
    <name type="scientific">Acorus gramineus</name>
    <name type="common">Dwarf sweet flag</name>
    <dbReference type="NCBI Taxonomy" id="55184"/>
    <lineage>
        <taxon>Eukaryota</taxon>
        <taxon>Viridiplantae</taxon>
        <taxon>Streptophyta</taxon>
        <taxon>Embryophyta</taxon>
        <taxon>Tracheophyta</taxon>
        <taxon>Spermatophyta</taxon>
        <taxon>Magnoliopsida</taxon>
        <taxon>Liliopsida</taxon>
        <taxon>Acoraceae</taxon>
        <taxon>Acorus</taxon>
    </lineage>
</organism>
<dbReference type="Proteomes" id="UP001179952">
    <property type="component" value="Unassembled WGS sequence"/>
</dbReference>
<name>A0AAV9ATP2_ACOGR</name>
<comment type="cofactor">
    <cofactor evidence="1 8">
        <name>heme</name>
        <dbReference type="ChEBI" id="CHEBI:30413"/>
    </cofactor>
</comment>
<evidence type="ECO:0000256" key="4">
    <source>
        <dbReference type="ARBA" id="ARBA00022723"/>
    </source>
</evidence>
<dbReference type="GO" id="GO:0020037">
    <property type="term" value="F:heme binding"/>
    <property type="evidence" value="ECO:0007669"/>
    <property type="project" value="InterPro"/>
</dbReference>
<dbReference type="GO" id="GO:0005506">
    <property type="term" value="F:iron ion binding"/>
    <property type="evidence" value="ECO:0007669"/>
    <property type="project" value="InterPro"/>
</dbReference>
<dbReference type="EMBL" id="JAUJYN010000007">
    <property type="protein sequence ID" value="KAK1267631.1"/>
    <property type="molecule type" value="Genomic_DNA"/>
</dbReference>
<evidence type="ECO:0000313" key="11">
    <source>
        <dbReference type="EMBL" id="KAK1267631.1"/>
    </source>
</evidence>
<evidence type="ECO:0000256" key="1">
    <source>
        <dbReference type="ARBA" id="ARBA00001971"/>
    </source>
</evidence>
<evidence type="ECO:0000256" key="7">
    <source>
        <dbReference type="ARBA" id="ARBA00023033"/>
    </source>
</evidence>
<dbReference type="PROSITE" id="PS00086">
    <property type="entry name" value="CYTOCHROME_P450"/>
    <property type="match status" value="1"/>
</dbReference>